<dbReference type="Pfam" id="PF20590">
    <property type="entry name" value="DUF6791"/>
    <property type="match status" value="1"/>
</dbReference>
<dbReference type="SUPFAM" id="SSF69572">
    <property type="entry name" value="Activating enzymes of the ubiquitin-like proteins"/>
    <property type="match status" value="1"/>
</dbReference>
<dbReference type="AlphaFoldDB" id="A0A3E2MPN0"/>
<dbReference type="CDD" id="cd01483">
    <property type="entry name" value="E1_enzyme_family"/>
    <property type="match status" value="1"/>
</dbReference>
<protein>
    <submittedName>
        <fullName evidence="3">Uncharacterized protein</fullName>
    </submittedName>
</protein>
<dbReference type="InterPro" id="IPR000594">
    <property type="entry name" value="ThiF_NAD_FAD-bd"/>
</dbReference>
<dbReference type="InterPro" id="IPR046741">
    <property type="entry name" value="DUF6791"/>
</dbReference>
<evidence type="ECO:0000313" key="3">
    <source>
        <dbReference type="EMBL" id="RFZ34009.1"/>
    </source>
</evidence>
<name>A0A3E2MPN0_MYCMR</name>
<dbReference type="GO" id="GO:0008641">
    <property type="term" value="F:ubiquitin-like modifier activating enzyme activity"/>
    <property type="evidence" value="ECO:0007669"/>
    <property type="project" value="InterPro"/>
</dbReference>
<dbReference type="Pfam" id="PF00899">
    <property type="entry name" value="ThiF"/>
    <property type="match status" value="1"/>
</dbReference>
<evidence type="ECO:0000259" key="2">
    <source>
        <dbReference type="Pfam" id="PF20590"/>
    </source>
</evidence>
<dbReference type="RefSeq" id="WP_117433268.1">
    <property type="nucleotide sequence ID" value="NZ_PEDF01000185.1"/>
</dbReference>
<feature type="domain" description="THIF-type NAD/FAD binding fold" evidence="1">
    <location>
        <begin position="173"/>
        <end position="335"/>
    </location>
</feature>
<feature type="domain" description="DUF6791" evidence="2">
    <location>
        <begin position="11"/>
        <end position="162"/>
    </location>
</feature>
<dbReference type="Proteomes" id="UP000257451">
    <property type="component" value="Unassembled WGS sequence"/>
</dbReference>
<comment type="caution">
    <text evidence="3">The sequence shown here is derived from an EMBL/GenBank/DDBJ whole genome shotgun (WGS) entry which is preliminary data.</text>
</comment>
<dbReference type="EMBL" id="PEDF01000185">
    <property type="protein sequence ID" value="RFZ34009.1"/>
    <property type="molecule type" value="Genomic_DNA"/>
</dbReference>
<dbReference type="NCBIfam" id="NF004804">
    <property type="entry name" value="PRK06153.1-3"/>
    <property type="match status" value="1"/>
</dbReference>
<dbReference type="Gene3D" id="3.40.50.720">
    <property type="entry name" value="NAD(P)-binding Rossmann-like Domain"/>
    <property type="match status" value="1"/>
</dbReference>
<accession>A0A3E2MPN0</accession>
<organism evidence="3 4">
    <name type="scientific">Mycobacterium marinum</name>
    <dbReference type="NCBI Taxonomy" id="1781"/>
    <lineage>
        <taxon>Bacteria</taxon>
        <taxon>Bacillati</taxon>
        <taxon>Actinomycetota</taxon>
        <taxon>Actinomycetes</taxon>
        <taxon>Mycobacteriales</taxon>
        <taxon>Mycobacteriaceae</taxon>
        <taxon>Mycobacterium</taxon>
        <taxon>Mycobacterium ulcerans group</taxon>
    </lineage>
</organism>
<gene>
    <name evidence="3" type="ORF">DAVIS_04838</name>
</gene>
<evidence type="ECO:0000313" key="4">
    <source>
        <dbReference type="Proteomes" id="UP000257451"/>
    </source>
</evidence>
<reference evidence="3 4" key="1">
    <citation type="journal article" date="2018" name="Sci. Rep.">
        <title>Extensive genomic diversity among Mycobacterium marinum strains revealed by whole genome sequencing.</title>
        <authorList>
            <person name="Das S."/>
            <person name="Pettersson B.M."/>
            <person name="Behra P.R."/>
            <person name="Mallick A."/>
            <person name="Cheramie M."/>
            <person name="Ramesh M."/>
            <person name="Shirreff L."/>
            <person name="DuCote T."/>
            <person name="Dasgupta S."/>
            <person name="Ennis D.G."/>
            <person name="Kirsebom L.A."/>
        </authorList>
    </citation>
    <scope>NUCLEOTIDE SEQUENCE [LARGE SCALE GENOMIC DNA]</scope>
    <source>
        <strain evidence="3 4">Davis1</strain>
    </source>
</reference>
<proteinExistence type="predicted"/>
<sequence>MFDSRLVRNSPDLTRLVQDGFAVRIVHGFLIVDDIPFVDDNAQVQWGSLLCPLDLSGTTTAPPGTHVMCFIGGIPHDKNGHAIKGLVNDGVKKWSATPELTASCGFSQKPAAGSYCDYYEKVTYYAAMIVGPAQANDPDASPYTYKPVQTDEDDGVFLYVDTFSSRAGITELNERLALDKLVIIGLGGTGAHLLDALAKTQVRTIHLYDGGVLRTHNAFRAPGAASLEDLTARKKKVDYYAEMYSVMRRGIVPHPVNITAENAHELLDANFVFLAMDSGPDKKAIIDTLTANGISFIDTGIGLSKDPNGINGHLRVTTSTPEQSEHLERDGLISYFAGEDAEYDTNLQVDELNAITANLAVIRYKKVLGFYTDGEGEHHTIYVVDSGDLHHRYGTSDNPTSDADRTTQHEK</sequence>
<dbReference type="InterPro" id="IPR035985">
    <property type="entry name" value="Ubiquitin-activating_enz"/>
</dbReference>
<dbReference type="NCBIfam" id="NF004805">
    <property type="entry name" value="PRK06153.1-4"/>
    <property type="match status" value="1"/>
</dbReference>
<evidence type="ECO:0000259" key="1">
    <source>
        <dbReference type="Pfam" id="PF00899"/>
    </source>
</evidence>